<evidence type="ECO:0000313" key="2">
    <source>
        <dbReference type="EMBL" id="KOX71828.1"/>
    </source>
</evidence>
<dbReference type="PANTHER" id="PTHR46599:SF3">
    <property type="entry name" value="PIGGYBAC TRANSPOSABLE ELEMENT-DERIVED PROTEIN 4"/>
    <property type="match status" value="1"/>
</dbReference>
<dbReference type="Pfam" id="PF13843">
    <property type="entry name" value="DDE_Tnp_1_7"/>
    <property type="match status" value="1"/>
</dbReference>
<dbReference type="STRING" id="166423.A0A0N0U478"/>
<dbReference type="Proteomes" id="UP000053105">
    <property type="component" value="Unassembled WGS sequence"/>
</dbReference>
<evidence type="ECO:0000259" key="1">
    <source>
        <dbReference type="Pfam" id="PF13843"/>
    </source>
</evidence>
<feature type="non-terminal residue" evidence="2">
    <location>
        <position position="1"/>
    </location>
</feature>
<gene>
    <name evidence="2" type="ORF">WN51_03639</name>
</gene>
<dbReference type="OrthoDB" id="6146839at2759"/>
<proteinExistence type="predicted"/>
<protein>
    <recommendedName>
        <fullName evidence="1">PiggyBac transposable element-derived protein domain-containing protein</fullName>
    </recommendedName>
</protein>
<evidence type="ECO:0000313" key="3">
    <source>
        <dbReference type="Proteomes" id="UP000053105"/>
    </source>
</evidence>
<name>A0A0N0U478_9HYME</name>
<dbReference type="EMBL" id="KQ435829">
    <property type="protein sequence ID" value="KOX71828.1"/>
    <property type="molecule type" value="Genomic_DNA"/>
</dbReference>
<reference evidence="2 3" key="1">
    <citation type="submission" date="2015-07" db="EMBL/GenBank/DDBJ databases">
        <title>The genome of Melipona quadrifasciata.</title>
        <authorList>
            <person name="Pan H."/>
            <person name="Kapheim K."/>
        </authorList>
    </citation>
    <scope>NUCLEOTIDE SEQUENCE [LARGE SCALE GENOMIC DNA]</scope>
    <source>
        <strain evidence="2">0111107301</strain>
        <tissue evidence="2">Whole body</tissue>
    </source>
</reference>
<feature type="domain" description="PiggyBac transposable element-derived protein" evidence="1">
    <location>
        <begin position="9"/>
        <end position="138"/>
    </location>
</feature>
<organism evidence="2 3">
    <name type="scientific">Melipona quadrifasciata</name>
    <dbReference type="NCBI Taxonomy" id="166423"/>
    <lineage>
        <taxon>Eukaryota</taxon>
        <taxon>Metazoa</taxon>
        <taxon>Ecdysozoa</taxon>
        <taxon>Arthropoda</taxon>
        <taxon>Hexapoda</taxon>
        <taxon>Insecta</taxon>
        <taxon>Pterygota</taxon>
        <taxon>Neoptera</taxon>
        <taxon>Endopterygota</taxon>
        <taxon>Hymenoptera</taxon>
        <taxon>Apocrita</taxon>
        <taxon>Aculeata</taxon>
        <taxon>Apoidea</taxon>
        <taxon>Anthophila</taxon>
        <taxon>Apidae</taxon>
        <taxon>Melipona</taxon>
    </lineage>
</organism>
<accession>A0A0N0U478</accession>
<keyword evidence="3" id="KW-1185">Reference proteome</keyword>
<sequence>IRRSLKIIDYFQLFISEELIEIIVNETNYYWAQQSNNNVNTLETKALNELYCFFAMSLLMTRNKKLSLKEYCNTNNFLRSDIFRTIMTRDRYFLYDECMIHFSHEPGHICGLTKIINIIDMLQKSFNAAFQLYKLLQLGWDVLVHSSYSSNLTPSYHLFIQIGSKQFRW</sequence>
<dbReference type="InterPro" id="IPR029526">
    <property type="entry name" value="PGBD"/>
</dbReference>
<dbReference type="PANTHER" id="PTHR46599">
    <property type="entry name" value="PIGGYBAC TRANSPOSABLE ELEMENT-DERIVED PROTEIN 4"/>
    <property type="match status" value="1"/>
</dbReference>
<dbReference type="AlphaFoldDB" id="A0A0N0U478"/>